<dbReference type="AlphaFoldDB" id="A0A1A9LJH6"/>
<name>A0A1A9LJH6_9FLAO</name>
<evidence type="ECO:0008006" key="3">
    <source>
        <dbReference type="Google" id="ProtNLM"/>
    </source>
</evidence>
<dbReference type="CDD" id="cd07067">
    <property type="entry name" value="HP_PGM_like"/>
    <property type="match status" value="1"/>
</dbReference>
<proteinExistence type="predicted"/>
<organism evidence="1 2">
    <name type="scientific">Aequorivita soesokkakensis</name>
    <dbReference type="NCBI Taxonomy" id="1385699"/>
    <lineage>
        <taxon>Bacteria</taxon>
        <taxon>Pseudomonadati</taxon>
        <taxon>Bacteroidota</taxon>
        <taxon>Flavobacteriia</taxon>
        <taxon>Flavobacteriales</taxon>
        <taxon>Flavobacteriaceae</taxon>
        <taxon>Aequorivita</taxon>
    </lineage>
</organism>
<dbReference type="InterPro" id="IPR013078">
    <property type="entry name" value="His_Pase_superF_clade-1"/>
</dbReference>
<gene>
    <name evidence="1" type="ORF">A7A78_02550</name>
</gene>
<dbReference type="Gene3D" id="3.40.50.1240">
    <property type="entry name" value="Phosphoglycerate mutase-like"/>
    <property type="match status" value="1"/>
</dbReference>
<dbReference type="STRING" id="1385699.A7A78_02550"/>
<dbReference type="RefSeq" id="WP_068760903.1">
    <property type="nucleotide sequence ID" value="NZ_LXIE01000001.1"/>
</dbReference>
<reference evidence="1 2" key="1">
    <citation type="submission" date="2016-05" db="EMBL/GenBank/DDBJ databases">
        <title>Genome sequencing of Vitellibacter soesokkakensis RSSK-12.</title>
        <authorList>
            <person name="Thevarajoo S."/>
            <person name="Selvaratnam C."/>
            <person name="Goh K.M."/>
            <person name="Chan K.-G."/>
            <person name="Chong C.S."/>
        </authorList>
    </citation>
    <scope>NUCLEOTIDE SEQUENCE [LARGE SCALE GENOMIC DNA]</scope>
    <source>
        <strain evidence="1 2">RSSK-12</strain>
    </source>
</reference>
<sequence>MKHYMLLLLLPLFTFCGNPNEEKKETSKEEKTTETPATISHQNQHATYYLIRHAEKVRTNPNDPDPSLEIKGMMRAKRWAAYFEPIKIDQVYVTKYIRTKQTASLIAQQKQVSPKHYDPNTVYSDEFLNKTNGKSVLIVGHSNTIPQLVNQLIGEEKFKDMDDTDNSTLFKVTINGNDKKVETITVE</sequence>
<accession>A0A1A9LJH6</accession>
<protein>
    <recommendedName>
        <fullName evidence="3">Phosphoglycerate mutase</fullName>
    </recommendedName>
</protein>
<evidence type="ECO:0000313" key="2">
    <source>
        <dbReference type="Proteomes" id="UP000077552"/>
    </source>
</evidence>
<dbReference type="InterPro" id="IPR029033">
    <property type="entry name" value="His_PPase_superfam"/>
</dbReference>
<dbReference type="Pfam" id="PF00300">
    <property type="entry name" value="His_Phos_1"/>
    <property type="match status" value="1"/>
</dbReference>
<comment type="caution">
    <text evidence="1">The sequence shown here is derived from an EMBL/GenBank/DDBJ whole genome shotgun (WGS) entry which is preliminary data.</text>
</comment>
<evidence type="ECO:0000313" key="1">
    <source>
        <dbReference type="EMBL" id="OAD92861.1"/>
    </source>
</evidence>
<keyword evidence="2" id="KW-1185">Reference proteome</keyword>
<dbReference type="Proteomes" id="UP000077552">
    <property type="component" value="Unassembled WGS sequence"/>
</dbReference>
<dbReference type="EMBL" id="LXIE01000001">
    <property type="protein sequence ID" value="OAD92861.1"/>
    <property type="molecule type" value="Genomic_DNA"/>
</dbReference>
<dbReference type="SUPFAM" id="SSF53254">
    <property type="entry name" value="Phosphoglycerate mutase-like"/>
    <property type="match status" value="1"/>
</dbReference>